<evidence type="ECO:0000256" key="1">
    <source>
        <dbReference type="ARBA" id="ARBA00002672"/>
    </source>
</evidence>
<dbReference type="Pfam" id="PF04973">
    <property type="entry name" value="NMN_transporter"/>
    <property type="match status" value="1"/>
</dbReference>
<feature type="transmembrane region" description="Helical" evidence="10">
    <location>
        <begin position="108"/>
        <end position="128"/>
    </location>
</feature>
<comment type="caution">
    <text evidence="11">The sequence shown here is derived from an EMBL/GenBank/DDBJ whole genome shotgun (WGS) entry which is preliminary data.</text>
</comment>
<comment type="subcellular location">
    <subcellularLocation>
        <location evidence="2">Cell membrane</location>
        <topology evidence="2">Multi-pass membrane protein</topology>
    </subcellularLocation>
</comment>
<feature type="transmembrane region" description="Helical" evidence="10">
    <location>
        <begin position="70"/>
        <end position="88"/>
    </location>
</feature>
<evidence type="ECO:0000313" key="12">
    <source>
        <dbReference type="Proteomes" id="UP001371218"/>
    </source>
</evidence>
<evidence type="ECO:0000256" key="9">
    <source>
        <dbReference type="ARBA" id="ARBA00023136"/>
    </source>
</evidence>
<evidence type="ECO:0000256" key="7">
    <source>
        <dbReference type="ARBA" id="ARBA00022692"/>
    </source>
</evidence>
<keyword evidence="12" id="KW-1185">Reference proteome</keyword>
<evidence type="ECO:0000256" key="2">
    <source>
        <dbReference type="ARBA" id="ARBA00004651"/>
    </source>
</evidence>
<keyword evidence="7 10" id="KW-0812">Transmembrane</keyword>
<feature type="transmembrane region" description="Helical" evidence="10">
    <location>
        <begin position="184"/>
        <end position="202"/>
    </location>
</feature>
<comment type="function">
    <text evidence="1">Required for nicotinamide riboside transport across the inner membrane.</text>
</comment>
<dbReference type="PANTHER" id="PTHR36122:SF2">
    <property type="entry name" value="NICOTINAMIDE RIBOSIDE TRANSPORTER PNUC"/>
    <property type="match status" value="1"/>
</dbReference>
<dbReference type="RefSeq" id="WP_341423899.1">
    <property type="nucleotide sequence ID" value="NZ_JBBUTG010000001.1"/>
</dbReference>
<comment type="similarity">
    <text evidence="3">Belongs to the nicotinamide ribonucleoside (NR) uptake permease (TC 4.B.1) family.</text>
</comment>
<evidence type="ECO:0000256" key="6">
    <source>
        <dbReference type="ARBA" id="ARBA00022475"/>
    </source>
</evidence>
<evidence type="ECO:0000313" key="11">
    <source>
        <dbReference type="EMBL" id="MEK8029562.1"/>
    </source>
</evidence>
<dbReference type="NCBIfam" id="TIGR01528">
    <property type="entry name" value="NMN_trans_PnuC"/>
    <property type="match status" value="1"/>
</dbReference>
<gene>
    <name evidence="11" type="primary">pnuC</name>
    <name evidence="11" type="ORF">AACH06_01905</name>
</gene>
<dbReference type="InterPro" id="IPR006419">
    <property type="entry name" value="NMN_transpt_PnuC"/>
</dbReference>
<evidence type="ECO:0000256" key="4">
    <source>
        <dbReference type="ARBA" id="ARBA00017522"/>
    </source>
</evidence>
<reference evidence="11 12" key="1">
    <citation type="submission" date="2024-04" db="EMBL/GenBank/DDBJ databases">
        <title>Novel species of the genus Ideonella isolated from streams.</title>
        <authorList>
            <person name="Lu H."/>
        </authorList>
    </citation>
    <scope>NUCLEOTIDE SEQUENCE [LARGE SCALE GENOMIC DNA]</scope>
    <source>
        <strain evidence="11 12">DXS29W</strain>
    </source>
</reference>
<dbReference type="PANTHER" id="PTHR36122">
    <property type="entry name" value="NICOTINAMIDE RIBOSIDE TRANSPORTER PNUC"/>
    <property type="match status" value="1"/>
</dbReference>
<keyword evidence="9 10" id="KW-0472">Membrane</keyword>
<protein>
    <recommendedName>
        <fullName evidence="4">Nicotinamide riboside transporter PnuC</fullName>
    </recommendedName>
</protein>
<accession>A0ABU9BHY7</accession>
<proteinExistence type="inferred from homology"/>
<feature type="transmembrane region" description="Helical" evidence="10">
    <location>
        <begin position="47"/>
        <end position="64"/>
    </location>
</feature>
<keyword evidence="5" id="KW-0813">Transport</keyword>
<sequence length="217" mass="23649">MTPQELATSVVATLISMGSVVGGVAPLELAANVMATLSILLAGRNNIHTWWTGIVGCALFAWLFVQAKLYADVTLQAFFILSSVVGWWRWRGHVDAAPAPVTRASSRVVTTAAVVGAVAAVSYGGLLYHFTDAYAPYPDSAVLSFSVVGQWLLMQRRVESWPFWVLVNIIAVPLYYSRDLYLTSALYAVYLVNALVSWRHWWKLAQADDALPAAATA</sequence>
<evidence type="ECO:0000256" key="5">
    <source>
        <dbReference type="ARBA" id="ARBA00022448"/>
    </source>
</evidence>
<feature type="transmembrane region" description="Helical" evidence="10">
    <location>
        <begin position="161"/>
        <end position="178"/>
    </location>
</feature>
<dbReference type="EMBL" id="JBBUTG010000001">
    <property type="protein sequence ID" value="MEK8029562.1"/>
    <property type="molecule type" value="Genomic_DNA"/>
</dbReference>
<evidence type="ECO:0000256" key="3">
    <source>
        <dbReference type="ARBA" id="ARBA00006669"/>
    </source>
</evidence>
<keyword evidence="6" id="KW-1003">Cell membrane</keyword>
<name>A0ABU9BHY7_9BURK</name>
<organism evidence="11 12">
    <name type="scientific">Ideonella lacteola</name>
    <dbReference type="NCBI Taxonomy" id="2984193"/>
    <lineage>
        <taxon>Bacteria</taxon>
        <taxon>Pseudomonadati</taxon>
        <taxon>Pseudomonadota</taxon>
        <taxon>Betaproteobacteria</taxon>
        <taxon>Burkholderiales</taxon>
        <taxon>Sphaerotilaceae</taxon>
        <taxon>Ideonella</taxon>
    </lineage>
</organism>
<evidence type="ECO:0000256" key="8">
    <source>
        <dbReference type="ARBA" id="ARBA00022989"/>
    </source>
</evidence>
<evidence type="ECO:0000256" key="10">
    <source>
        <dbReference type="SAM" id="Phobius"/>
    </source>
</evidence>
<dbReference type="Proteomes" id="UP001371218">
    <property type="component" value="Unassembled WGS sequence"/>
</dbReference>
<keyword evidence="8 10" id="KW-1133">Transmembrane helix</keyword>